<dbReference type="EMBL" id="FUEG01000014">
    <property type="protein sequence ID" value="SJL11307.1"/>
    <property type="molecule type" value="Genomic_DNA"/>
</dbReference>
<evidence type="ECO:0000313" key="3">
    <source>
        <dbReference type="EMBL" id="SJL11307.1"/>
    </source>
</evidence>
<evidence type="ECO:0000256" key="2">
    <source>
        <dbReference type="SAM" id="Phobius"/>
    </source>
</evidence>
<keyword evidence="2" id="KW-1133">Transmembrane helix</keyword>
<proteinExistence type="predicted"/>
<feature type="region of interest" description="Disordered" evidence="1">
    <location>
        <begin position="86"/>
        <end position="168"/>
    </location>
</feature>
<dbReference type="Proteomes" id="UP000219338">
    <property type="component" value="Unassembled WGS sequence"/>
</dbReference>
<feature type="compositionally biased region" description="Low complexity" evidence="1">
    <location>
        <begin position="115"/>
        <end position="124"/>
    </location>
</feature>
<keyword evidence="2" id="KW-0812">Transmembrane</keyword>
<keyword evidence="4" id="KW-1185">Reference proteome</keyword>
<accession>A0A284RRA6</accession>
<gene>
    <name evidence="3" type="ORF">ARMOST_14710</name>
</gene>
<evidence type="ECO:0000313" key="4">
    <source>
        <dbReference type="Proteomes" id="UP000219338"/>
    </source>
</evidence>
<sequence>MTPNPTTPQTIGITSALVGACLIFLLGFFVALAWRERILPFLYRHGVLITPLQRLRPQPPAPFPAHYILPYASTEQLLHEPIVETTTGLQQRTPHRTDSVDNLPPRTPPPQRNATPGPSSTRQTPTPPPSSPEPEANDQDLRARYEQFPPPAYDPTNLPPPERALLPVQPRPIMGFPTLPAGRIFIRPAANNDPWPDSDDDEAGDHRAPPAHRLPPPERFILIDSDNEDLDALDPPRSDNGIPDDVSNGSRPPSPAPRPLALTYVGREDPLNINGPDFEWNELSAIDILILGPHRVAAWELRRADVEDRYQLSREGRTPMGWYLAVERGDPIPRLGRDATIATRIYYNRNRTEFPPAPGYLLQGRRPPRTADAQLRLELALLELSARQRDEDAAGLQ</sequence>
<feature type="transmembrane region" description="Helical" evidence="2">
    <location>
        <begin position="12"/>
        <end position="34"/>
    </location>
</feature>
<name>A0A284RRA6_ARMOS</name>
<feature type="compositionally biased region" description="Pro residues" evidence="1">
    <location>
        <begin position="148"/>
        <end position="162"/>
    </location>
</feature>
<organism evidence="3 4">
    <name type="scientific">Armillaria ostoyae</name>
    <name type="common">Armillaria root rot fungus</name>
    <dbReference type="NCBI Taxonomy" id="47428"/>
    <lineage>
        <taxon>Eukaryota</taxon>
        <taxon>Fungi</taxon>
        <taxon>Dikarya</taxon>
        <taxon>Basidiomycota</taxon>
        <taxon>Agaricomycotina</taxon>
        <taxon>Agaricomycetes</taxon>
        <taxon>Agaricomycetidae</taxon>
        <taxon>Agaricales</taxon>
        <taxon>Marasmiineae</taxon>
        <taxon>Physalacriaceae</taxon>
        <taxon>Armillaria</taxon>
    </lineage>
</organism>
<feature type="region of interest" description="Disordered" evidence="1">
    <location>
        <begin position="187"/>
        <end position="259"/>
    </location>
</feature>
<evidence type="ECO:0000256" key="1">
    <source>
        <dbReference type="SAM" id="MobiDB-lite"/>
    </source>
</evidence>
<reference evidence="4" key="1">
    <citation type="journal article" date="2017" name="Nat. Ecol. Evol.">
        <title>Genome expansion and lineage-specific genetic innovations in the forest pathogenic fungi Armillaria.</title>
        <authorList>
            <person name="Sipos G."/>
            <person name="Prasanna A.N."/>
            <person name="Walter M.C."/>
            <person name="O'Connor E."/>
            <person name="Balint B."/>
            <person name="Krizsan K."/>
            <person name="Kiss B."/>
            <person name="Hess J."/>
            <person name="Varga T."/>
            <person name="Slot J."/>
            <person name="Riley R."/>
            <person name="Boka B."/>
            <person name="Rigling D."/>
            <person name="Barry K."/>
            <person name="Lee J."/>
            <person name="Mihaltcheva S."/>
            <person name="LaButti K."/>
            <person name="Lipzen A."/>
            <person name="Waldron R."/>
            <person name="Moloney N.M."/>
            <person name="Sperisen C."/>
            <person name="Kredics L."/>
            <person name="Vagvoelgyi C."/>
            <person name="Patrignani A."/>
            <person name="Fitzpatrick D."/>
            <person name="Nagy I."/>
            <person name="Doyle S."/>
            <person name="Anderson J.B."/>
            <person name="Grigoriev I.V."/>
            <person name="Gueldener U."/>
            <person name="Muensterkoetter M."/>
            <person name="Nagy L.G."/>
        </authorList>
    </citation>
    <scope>NUCLEOTIDE SEQUENCE [LARGE SCALE GENOMIC DNA]</scope>
    <source>
        <strain evidence="4">C18/9</strain>
    </source>
</reference>
<keyword evidence="2" id="KW-0472">Membrane</keyword>
<protein>
    <submittedName>
        <fullName evidence="3">Uncharacterized protein</fullName>
    </submittedName>
</protein>
<dbReference type="AlphaFoldDB" id="A0A284RRA6"/>